<organism evidence="2 3">
    <name type="scientific">Mugilogobius chulae</name>
    <name type="common">yellowstripe goby</name>
    <dbReference type="NCBI Taxonomy" id="88201"/>
    <lineage>
        <taxon>Eukaryota</taxon>
        <taxon>Metazoa</taxon>
        <taxon>Chordata</taxon>
        <taxon>Craniata</taxon>
        <taxon>Vertebrata</taxon>
        <taxon>Euteleostomi</taxon>
        <taxon>Actinopterygii</taxon>
        <taxon>Neopterygii</taxon>
        <taxon>Teleostei</taxon>
        <taxon>Neoteleostei</taxon>
        <taxon>Acanthomorphata</taxon>
        <taxon>Gobiaria</taxon>
        <taxon>Gobiiformes</taxon>
        <taxon>Gobioidei</taxon>
        <taxon>Gobiidae</taxon>
        <taxon>Gobionellinae</taxon>
        <taxon>Mugilogobius</taxon>
    </lineage>
</organism>
<reference evidence="3" key="1">
    <citation type="submission" date="2024-04" db="EMBL/GenBank/DDBJ databases">
        <title>Salinicola lusitanus LLJ914,a marine bacterium isolated from the Okinawa Trough.</title>
        <authorList>
            <person name="Li J."/>
        </authorList>
    </citation>
    <scope>NUCLEOTIDE SEQUENCE [LARGE SCALE GENOMIC DNA]</scope>
</reference>
<accession>A0AAW0MK20</accession>
<keyword evidence="3" id="KW-1185">Reference proteome</keyword>
<protein>
    <submittedName>
        <fullName evidence="2">Uncharacterized protein</fullName>
    </submittedName>
</protein>
<dbReference type="AlphaFoldDB" id="A0AAW0MK20"/>
<gene>
    <name evidence="2" type="ORF">WMY93_033799</name>
</gene>
<sequence>HVLDVGQDCGEHVLDWRRCSCHLREVRGQAFVRVGARRVLCSRSTGKQEETISESGIKQHKLLQSWIRWKEKRKREERKREGQVRGEEEREDGTEERKKKER</sequence>
<dbReference type="Proteomes" id="UP001460270">
    <property type="component" value="Unassembled WGS sequence"/>
</dbReference>
<proteinExistence type="predicted"/>
<feature type="region of interest" description="Disordered" evidence="1">
    <location>
        <begin position="72"/>
        <end position="102"/>
    </location>
</feature>
<feature type="non-terminal residue" evidence="2">
    <location>
        <position position="102"/>
    </location>
</feature>
<evidence type="ECO:0000313" key="3">
    <source>
        <dbReference type="Proteomes" id="UP001460270"/>
    </source>
</evidence>
<dbReference type="EMBL" id="JBBPFD010000257">
    <property type="protein sequence ID" value="KAK7879494.1"/>
    <property type="molecule type" value="Genomic_DNA"/>
</dbReference>
<feature type="non-terminal residue" evidence="2">
    <location>
        <position position="1"/>
    </location>
</feature>
<feature type="compositionally biased region" description="Basic and acidic residues" evidence="1">
    <location>
        <begin position="78"/>
        <end position="88"/>
    </location>
</feature>
<comment type="caution">
    <text evidence="2">The sequence shown here is derived from an EMBL/GenBank/DDBJ whole genome shotgun (WGS) entry which is preliminary data.</text>
</comment>
<evidence type="ECO:0000256" key="1">
    <source>
        <dbReference type="SAM" id="MobiDB-lite"/>
    </source>
</evidence>
<name>A0AAW0MK20_9GOBI</name>
<evidence type="ECO:0000313" key="2">
    <source>
        <dbReference type="EMBL" id="KAK7879494.1"/>
    </source>
</evidence>